<dbReference type="Proteomes" id="UP000541136">
    <property type="component" value="Unassembled WGS sequence"/>
</dbReference>
<dbReference type="EMBL" id="JACHIB010000005">
    <property type="protein sequence ID" value="MBB6083136.1"/>
    <property type="molecule type" value="Genomic_DNA"/>
</dbReference>
<keyword evidence="1" id="KW-0812">Transmembrane</keyword>
<reference evidence="2 3" key="1">
    <citation type="submission" date="2020-08" db="EMBL/GenBank/DDBJ databases">
        <title>Genomic Encyclopedia of Type Strains, Phase IV (KMG-IV): sequencing the most valuable type-strain genomes for metagenomic binning, comparative biology and taxonomic classification.</title>
        <authorList>
            <person name="Goeker M."/>
        </authorList>
    </citation>
    <scope>NUCLEOTIDE SEQUENCE [LARGE SCALE GENOMIC DNA]</scope>
    <source>
        <strain evidence="2 3">DSM 12141</strain>
    </source>
</reference>
<keyword evidence="1" id="KW-0472">Membrane</keyword>
<sequence length="67" mass="7383">MIPSSAPIERDAMFFHSNLLLVLFILGIIAMFIGFGFRDRNPGIILLGTGFLVALFVVIRKAIDVFG</sequence>
<name>A0A7W9WMT6_CASDE</name>
<feature type="transmembrane region" description="Helical" evidence="1">
    <location>
        <begin position="43"/>
        <end position="63"/>
    </location>
</feature>
<evidence type="ECO:0000313" key="2">
    <source>
        <dbReference type="EMBL" id="MBB6083136.1"/>
    </source>
</evidence>
<dbReference type="AlphaFoldDB" id="A0A7W9WMT6"/>
<dbReference type="RefSeq" id="WP_151024923.1">
    <property type="nucleotide sequence ID" value="NZ_JACHIB010000005.1"/>
</dbReference>
<keyword evidence="1" id="KW-1133">Transmembrane helix</keyword>
<feature type="transmembrane region" description="Helical" evidence="1">
    <location>
        <begin position="12"/>
        <end position="37"/>
    </location>
</feature>
<accession>A0A7W9WMT6</accession>
<gene>
    <name evidence="2" type="ORF">HNR28_001171</name>
</gene>
<proteinExistence type="predicted"/>
<evidence type="ECO:0000256" key="1">
    <source>
        <dbReference type="SAM" id="Phobius"/>
    </source>
</evidence>
<protein>
    <submittedName>
        <fullName evidence="2">Uncharacterized protein</fullName>
    </submittedName>
</protein>
<comment type="caution">
    <text evidence="2">The sequence shown here is derived from an EMBL/GenBank/DDBJ whole genome shotgun (WGS) entry which is preliminary data.</text>
</comment>
<evidence type="ECO:0000313" key="3">
    <source>
        <dbReference type="Proteomes" id="UP000541136"/>
    </source>
</evidence>
<organism evidence="2 3">
    <name type="scientific">Castellaniella defragrans</name>
    <name type="common">Alcaligenes defragrans</name>
    <dbReference type="NCBI Taxonomy" id="75697"/>
    <lineage>
        <taxon>Bacteria</taxon>
        <taxon>Pseudomonadati</taxon>
        <taxon>Pseudomonadota</taxon>
        <taxon>Betaproteobacteria</taxon>
        <taxon>Burkholderiales</taxon>
        <taxon>Alcaligenaceae</taxon>
        <taxon>Castellaniella</taxon>
    </lineage>
</organism>